<proteinExistence type="predicted"/>
<dbReference type="SUPFAM" id="SSF56672">
    <property type="entry name" value="DNA/RNA polymerases"/>
    <property type="match status" value="1"/>
</dbReference>
<dbReference type="InterPro" id="IPR050951">
    <property type="entry name" value="Retrovirus_Pol_polyprotein"/>
</dbReference>
<name>A0A5E4NPY2_9HEMI</name>
<evidence type="ECO:0000259" key="1">
    <source>
        <dbReference type="Pfam" id="PF17919"/>
    </source>
</evidence>
<dbReference type="Pfam" id="PF17919">
    <property type="entry name" value="RT_RNaseH_2"/>
    <property type="match status" value="1"/>
</dbReference>
<dbReference type="InterPro" id="IPR043502">
    <property type="entry name" value="DNA/RNA_pol_sf"/>
</dbReference>
<feature type="domain" description="Reverse transcriptase/retrotransposon-derived protein RNase H-like" evidence="1">
    <location>
        <begin position="32"/>
        <end position="116"/>
    </location>
</feature>
<dbReference type="Gene3D" id="3.30.70.270">
    <property type="match status" value="1"/>
</dbReference>
<dbReference type="PANTHER" id="PTHR37984">
    <property type="entry name" value="PROTEIN CBG26694"/>
    <property type="match status" value="1"/>
</dbReference>
<dbReference type="GO" id="GO:0071897">
    <property type="term" value="P:DNA biosynthetic process"/>
    <property type="evidence" value="ECO:0007669"/>
    <property type="project" value="UniProtKB-ARBA"/>
</dbReference>
<dbReference type="EMBL" id="CABPRJ010002413">
    <property type="protein sequence ID" value="VVC45809.1"/>
    <property type="molecule type" value="Genomic_DNA"/>
</dbReference>
<sequence length="120" mass="14123">MCSYYRKHVKDFANIAHPLTELTKGDTKKIIWNDEHEQSFNQLKQFNDEKEVYLTIDASLLGVGACLEQCDKNNILRPIGYASRKLLKNEKTYSSTTLELCFGITYFREYLWGRHFFCIL</sequence>
<dbReference type="InterPro" id="IPR043128">
    <property type="entry name" value="Rev_trsase/Diguanyl_cyclase"/>
</dbReference>
<dbReference type="Proteomes" id="UP000325440">
    <property type="component" value="Unassembled WGS sequence"/>
</dbReference>
<dbReference type="AlphaFoldDB" id="A0A5E4NPY2"/>
<keyword evidence="3" id="KW-1185">Reference proteome</keyword>
<evidence type="ECO:0000313" key="2">
    <source>
        <dbReference type="EMBL" id="VVC45809.1"/>
    </source>
</evidence>
<protein>
    <recommendedName>
        <fullName evidence="1">Reverse transcriptase/retrotransposon-derived protein RNase H-like domain-containing protein</fullName>
    </recommendedName>
</protein>
<evidence type="ECO:0000313" key="3">
    <source>
        <dbReference type="Proteomes" id="UP000325440"/>
    </source>
</evidence>
<dbReference type="OrthoDB" id="6616852at2759"/>
<dbReference type="PANTHER" id="PTHR37984:SF15">
    <property type="entry name" value="INTEGRASE CATALYTIC DOMAIN-CONTAINING PROTEIN"/>
    <property type="match status" value="1"/>
</dbReference>
<accession>A0A5E4NPY2</accession>
<reference evidence="2 3" key="1">
    <citation type="submission" date="2019-08" db="EMBL/GenBank/DDBJ databases">
        <authorList>
            <person name="Alioto T."/>
            <person name="Alioto T."/>
            <person name="Gomez Garrido J."/>
        </authorList>
    </citation>
    <scope>NUCLEOTIDE SEQUENCE [LARGE SCALE GENOMIC DNA]</scope>
</reference>
<organism evidence="2 3">
    <name type="scientific">Cinara cedri</name>
    <dbReference type="NCBI Taxonomy" id="506608"/>
    <lineage>
        <taxon>Eukaryota</taxon>
        <taxon>Metazoa</taxon>
        <taxon>Ecdysozoa</taxon>
        <taxon>Arthropoda</taxon>
        <taxon>Hexapoda</taxon>
        <taxon>Insecta</taxon>
        <taxon>Pterygota</taxon>
        <taxon>Neoptera</taxon>
        <taxon>Paraneoptera</taxon>
        <taxon>Hemiptera</taxon>
        <taxon>Sternorrhyncha</taxon>
        <taxon>Aphidomorpha</taxon>
        <taxon>Aphidoidea</taxon>
        <taxon>Aphididae</taxon>
        <taxon>Lachninae</taxon>
        <taxon>Cinara</taxon>
    </lineage>
</organism>
<dbReference type="InterPro" id="IPR041577">
    <property type="entry name" value="RT_RNaseH_2"/>
</dbReference>
<gene>
    <name evidence="2" type="ORF">CINCED_3A006722</name>
</gene>